<keyword evidence="5" id="KW-1185">Reference proteome</keyword>
<dbReference type="EMBL" id="BMIF01000018">
    <property type="protein sequence ID" value="GGA80746.1"/>
    <property type="molecule type" value="Genomic_DNA"/>
</dbReference>
<dbReference type="Pfam" id="PF01135">
    <property type="entry name" value="PCMT"/>
    <property type="match status" value="1"/>
</dbReference>
<comment type="similarity">
    <text evidence="1">Belongs to the methyltransferase superfamily. L-isoaspartyl/D-aspartyl protein methyltransferase family.</text>
</comment>
<dbReference type="PANTHER" id="PTHR11579">
    <property type="entry name" value="PROTEIN-L-ISOASPARTATE O-METHYLTRANSFERASE"/>
    <property type="match status" value="1"/>
</dbReference>
<evidence type="ECO:0000256" key="1">
    <source>
        <dbReference type="ARBA" id="ARBA00005369"/>
    </source>
</evidence>
<evidence type="ECO:0000313" key="4">
    <source>
        <dbReference type="EMBL" id="GGA80746.1"/>
    </source>
</evidence>
<dbReference type="CDD" id="cd02440">
    <property type="entry name" value="AdoMet_MTases"/>
    <property type="match status" value="1"/>
</dbReference>
<dbReference type="SUPFAM" id="SSF53335">
    <property type="entry name" value="S-adenosyl-L-methionine-dependent methyltransferases"/>
    <property type="match status" value="1"/>
</dbReference>
<evidence type="ECO:0000256" key="3">
    <source>
        <dbReference type="ARBA" id="ARBA00030757"/>
    </source>
</evidence>
<reference evidence="4" key="2">
    <citation type="submission" date="2020-09" db="EMBL/GenBank/DDBJ databases">
        <authorList>
            <person name="Sun Q."/>
            <person name="Zhou Y."/>
        </authorList>
    </citation>
    <scope>NUCLEOTIDE SEQUENCE</scope>
    <source>
        <strain evidence="4">CGMCC 1.15320</strain>
    </source>
</reference>
<dbReference type="InterPro" id="IPR000682">
    <property type="entry name" value="PCMT"/>
</dbReference>
<comment type="caution">
    <text evidence="4">The sequence shown here is derived from an EMBL/GenBank/DDBJ whole genome shotgun (WGS) entry which is preliminary data.</text>
</comment>
<proteinExistence type="inferred from homology"/>
<evidence type="ECO:0000313" key="5">
    <source>
        <dbReference type="Proteomes" id="UP000636264"/>
    </source>
</evidence>
<sequence>MHPGSIPGEASIKSLIRVAAFDWPLWLSFSAYPRRSGTGVMSSNFSQLRDTMVEGQLRTRDVTHVPVLNAFRSIPREYFVPESRRSLAYLDEDLEVAPRSAESPARYLVEPAVFARLLQLAGIKSTDLVLDVGCATGYSTAILAHIASFVVGLESDADLAQKASATLSELDCGNATIVNGPLTAGYAGHAPYDLIILQGSVDYVPDALLEQLSDGGRLVAVIGTGNSARAHIYVKTDGVVSQRADFNAAIHPLPGFQLETGFVF</sequence>
<dbReference type="PANTHER" id="PTHR11579:SF18">
    <property type="entry name" value="PROTEIN-L-ISOASPARTATE O-METHYLTRANSFERASE"/>
    <property type="match status" value="1"/>
</dbReference>
<dbReference type="Proteomes" id="UP000636264">
    <property type="component" value="Unassembled WGS sequence"/>
</dbReference>
<name>A0A916S217_9HYPH</name>
<dbReference type="GO" id="GO:0005737">
    <property type="term" value="C:cytoplasm"/>
    <property type="evidence" value="ECO:0007669"/>
    <property type="project" value="TreeGrafter"/>
</dbReference>
<dbReference type="InterPro" id="IPR029063">
    <property type="entry name" value="SAM-dependent_MTases_sf"/>
</dbReference>
<evidence type="ECO:0000256" key="2">
    <source>
        <dbReference type="ARBA" id="ARBA00013346"/>
    </source>
</evidence>
<organism evidence="4 5">
    <name type="scientific">Nitratireductor aestuarii</name>
    <dbReference type="NCBI Taxonomy" id="1735103"/>
    <lineage>
        <taxon>Bacteria</taxon>
        <taxon>Pseudomonadati</taxon>
        <taxon>Pseudomonadota</taxon>
        <taxon>Alphaproteobacteria</taxon>
        <taxon>Hyphomicrobiales</taxon>
        <taxon>Phyllobacteriaceae</taxon>
        <taxon>Nitratireductor</taxon>
    </lineage>
</organism>
<dbReference type="Gene3D" id="3.40.50.150">
    <property type="entry name" value="Vaccinia Virus protein VP39"/>
    <property type="match status" value="1"/>
</dbReference>
<protein>
    <recommendedName>
        <fullName evidence="2">Protein-L-isoaspartate O-methyltransferase</fullName>
    </recommendedName>
    <alternativeName>
        <fullName evidence="3">Protein L-isoaspartyl methyltransferase</fullName>
    </alternativeName>
</protein>
<dbReference type="GO" id="GO:0004719">
    <property type="term" value="F:protein-L-isoaspartate (D-aspartate) O-methyltransferase activity"/>
    <property type="evidence" value="ECO:0007669"/>
    <property type="project" value="InterPro"/>
</dbReference>
<gene>
    <name evidence="4" type="ORF">GCM10011385_38730</name>
</gene>
<reference evidence="4" key="1">
    <citation type="journal article" date="2014" name="Int. J. Syst. Evol. Microbiol.">
        <title>Complete genome sequence of Corynebacterium casei LMG S-19264T (=DSM 44701T), isolated from a smear-ripened cheese.</title>
        <authorList>
            <consortium name="US DOE Joint Genome Institute (JGI-PGF)"/>
            <person name="Walter F."/>
            <person name="Albersmeier A."/>
            <person name="Kalinowski J."/>
            <person name="Ruckert C."/>
        </authorList>
    </citation>
    <scope>NUCLEOTIDE SEQUENCE</scope>
    <source>
        <strain evidence="4">CGMCC 1.15320</strain>
    </source>
</reference>
<dbReference type="AlphaFoldDB" id="A0A916S217"/>
<accession>A0A916S217</accession>